<keyword evidence="1" id="KW-0812">Transmembrane</keyword>
<reference evidence="3" key="1">
    <citation type="submission" date="2012-06" db="EMBL/GenBank/DDBJ databases">
        <title>Complete sequence of Desulfitobacterium dehalogenans ATCC 51507.</title>
        <authorList>
            <person name="Lucas S."/>
            <person name="Han J."/>
            <person name="Lapidus A."/>
            <person name="Cheng J.-F."/>
            <person name="Goodwin L."/>
            <person name="Pitluck S."/>
            <person name="Peters L."/>
            <person name="Ovchinnikova G."/>
            <person name="Teshima H."/>
            <person name="Detter J.C."/>
            <person name="Han C."/>
            <person name="Tapia R."/>
            <person name="Land M."/>
            <person name="Hauser L."/>
            <person name="Kyrpides N."/>
            <person name="Ivanova N."/>
            <person name="Pagani I."/>
            <person name="Kruse T."/>
            <person name="de Vos W.M."/>
            <person name="Smidt H."/>
            <person name="Woyke T."/>
        </authorList>
    </citation>
    <scope>NUCLEOTIDE SEQUENCE [LARGE SCALE GENOMIC DNA]</scope>
    <source>
        <strain evidence="3">ATCC 51507 / DSM 9161 / JW/IU-DC1</strain>
    </source>
</reference>
<dbReference type="EMBL" id="CP003348">
    <property type="protein sequence ID" value="AFL99319.1"/>
    <property type="molecule type" value="Genomic_DNA"/>
</dbReference>
<feature type="transmembrane region" description="Helical" evidence="1">
    <location>
        <begin position="23"/>
        <end position="41"/>
    </location>
</feature>
<protein>
    <submittedName>
        <fullName evidence="2">Uncharacterized protein</fullName>
    </submittedName>
</protein>
<evidence type="ECO:0000313" key="3">
    <source>
        <dbReference type="Proteomes" id="UP000006053"/>
    </source>
</evidence>
<proteinExistence type="predicted"/>
<evidence type="ECO:0000313" key="2">
    <source>
        <dbReference type="EMBL" id="AFL99319.1"/>
    </source>
</evidence>
<dbReference type="HOGENOM" id="CLU_2492739_0_0_9"/>
<gene>
    <name evidence="2" type="ordered locus">Desde_0879</name>
</gene>
<dbReference type="AlphaFoldDB" id="I4A5T5"/>
<dbReference type="KEGG" id="ddh:Desde_0879"/>
<reference evidence="2 3" key="2">
    <citation type="journal article" date="2015" name="J. Bacteriol.">
        <title>Genomic, proteomic, and biochemical analysis of the organohalide respiratory pathway in Desulfitobacterium dehalogenans.</title>
        <authorList>
            <person name="Kruse T."/>
            <person name="van de Pas B.A."/>
            <person name="Atteia A."/>
            <person name="Krab K."/>
            <person name="Hagen W.R."/>
            <person name="Goodwin L."/>
            <person name="Chain P."/>
            <person name="Boeren S."/>
            <person name="Maphosa F."/>
            <person name="Schraa G."/>
            <person name="de Vos W.M."/>
            <person name="van der Oost J."/>
            <person name="Smidt H."/>
            <person name="Stams A.J."/>
        </authorList>
    </citation>
    <scope>NUCLEOTIDE SEQUENCE [LARGE SCALE GENOMIC DNA]</scope>
    <source>
        <strain evidence="3">ATCC 51507 / DSM 9161 / JW/IU-DC1</strain>
    </source>
</reference>
<keyword evidence="1" id="KW-0472">Membrane</keyword>
<keyword evidence="3" id="KW-1185">Reference proteome</keyword>
<dbReference type="Proteomes" id="UP000006053">
    <property type="component" value="Chromosome"/>
</dbReference>
<evidence type="ECO:0000256" key="1">
    <source>
        <dbReference type="SAM" id="Phobius"/>
    </source>
</evidence>
<keyword evidence="1" id="KW-1133">Transmembrane helix</keyword>
<accession>I4A5T5</accession>
<sequence>MLVPLSHQTVHGLLSLQNLSLDFFYILLFCVSHVYPVHLLYPKFHLPVILVSGELATKSYKCVKIAPIPNPRMDTRPLCTVSDNIS</sequence>
<name>I4A5T5_DESDJ</name>
<organism evidence="2 3">
    <name type="scientific">Desulfitobacterium dehalogenans (strain ATCC 51507 / DSM 9161 / JW/IU-DC1)</name>
    <dbReference type="NCBI Taxonomy" id="756499"/>
    <lineage>
        <taxon>Bacteria</taxon>
        <taxon>Bacillati</taxon>
        <taxon>Bacillota</taxon>
        <taxon>Clostridia</taxon>
        <taxon>Eubacteriales</taxon>
        <taxon>Desulfitobacteriaceae</taxon>
        <taxon>Desulfitobacterium</taxon>
    </lineage>
</organism>